<dbReference type="EMBL" id="JAHOPC010000013">
    <property type="protein sequence ID" value="MBU8868344.1"/>
    <property type="molecule type" value="Genomic_DNA"/>
</dbReference>
<dbReference type="InterPro" id="IPR018929">
    <property type="entry name" value="DUF2510"/>
</dbReference>
<evidence type="ECO:0000313" key="3">
    <source>
        <dbReference type="EMBL" id="MBU8868344.1"/>
    </source>
</evidence>
<dbReference type="RefSeq" id="WP_216926460.1">
    <property type="nucleotide sequence ID" value="NZ_JAHOPC010000013.1"/>
</dbReference>
<comment type="caution">
    <text evidence="3">The sequence shown here is derived from an EMBL/GenBank/DDBJ whole genome shotgun (WGS) entry which is preliminary data.</text>
</comment>
<name>A0ABS6IBA6_9MICC</name>
<reference evidence="3 4" key="1">
    <citation type="submission" date="2021-06" db="EMBL/GenBank/DDBJ databases">
        <authorList>
            <person name="Jeong J.W."/>
        </authorList>
    </citation>
    <scope>NUCLEOTIDE SEQUENCE [LARGE SCALE GENOMIC DNA]</scope>
    <source>
        <strain evidence="3 4">MMS21-TAE1-1</strain>
    </source>
</reference>
<sequence>MTQAANGSSTPAGWYPDPSEPRQMRWWDGFQWTPHLAPATAQFMPLQRVLISNATPVYNPFIWAMLILPLLSLGLLLTWQPNFHYFTTRQGATTFDPTSIYTPGYFMLQISGFLTWALCVLCAYFDYQRLARSGVIRPFHWAWCFLSPTVYIIGRTVIVRKVAPGRGMAPIWAMIGTIVLSFIVVGIWTATLMSSLYSQVGYSVNA</sequence>
<dbReference type="Pfam" id="PF10708">
    <property type="entry name" value="DUF2510"/>
    <property type="match status" value="1"/>
</dbReference>
<accession>A0ABS6IBA6</accession>
<evidence type="ECO:0000313" key="4">
    <source>
        <dbReference type="Proteomes" id="UP000824166"/>
    </source>
</evidence>
<evidence type="ECO:0000259" key="2">
    <source>
        <dbReference type="Pfam" id="PF10708"/>
    </source>
</evidence>
<evidence type="ECO:0000256" key="1">
    <source>
        <dbReference type="SAM" id="Phobius"/>
    </source>
</evidence>
<keyword evidence="1" id="KW-1133">Transmembrane helix</keyword>
<protein>
    <submittedName>
        <fullName evidence="3">DUF2510 domain-containing protein</fullName>
    </submittedName>
</protein>
<keyword evidence="4" id="KW-1185">Reference proteome</keyword>
<feature type="transmembrane region" description="Helical" evidence="1">
    <location>
        <begin position="57"/>
        <end position="79"/>
    </location>
</feature>
<feature type="transmembrane region" description="Helical" evidence="1">
    <location>
        <begin position="105"/>
        <end position="127"/>
    </location>
</feature>
<keyword evidence="1" id="KW-0812">Transmembrane</keyword>
<dbReference type="Proteomes" id="UP000824166">
    <property type="component" value="Unassembled WGS sequence"/>
</dbReference>
<keyword evidence="1" id="KW-0472">Membrane</keyword>
<proteinExistence type="predicted"/>
<feature type="transmembrane region" description="Helical" evidence="1">
    <location>
        <begin position="171"/>
        <end position="193"/>
    </location>
</feature>
<feature type="transmembrane region" description="Helical" evidence="1">
    <location>
        <begin position="139"/>
        <end position="159"/>
    </location>
</feature>
<feature type="domain" description="DUF2510" evidence="2">
    <location>
        <begin position="12"/>
        <end position="42"/>
    </location>
</feature>
<gene>
    <name evidence="3" type="ORF">KSW38_18795</name>
</gene>
<organism evidence="3 4">
    <name type="scientific">Paenarthrobacter aromaticivorans</name>
    <dbReference type="NCBI Taxonomy" id="2849150"/>
    <lineage>
        <taxon>Bacteria</taxon>
        <taxon>Bacillati</taxon>
        <taxon>Actinomycetota</taxon>
        <taxon>Actinomycetes</taxon>
        <taxon>Micrococcales</taxon>
        <taxon>Micrococcaceae</taxon>
        <taxon>Paenarthrobacter</taxon>
    </lineage>
</organism>